<proteinExistence type="inferred from homology"/>
<evidence type="ECO:0000256" key="1">
    <source>
        <dbReference type="ARBA" id="ARBA00022630"/>
    </source>
</evidence>
<feature type="binding site" evidence="6">
    <location>
        <position position="59"/>
    </location>
    <ligand>
        <name>FMN</name>
        <dbReference type="ChEBI" id="CHEBI:58210"/>
    </ligand>
</feature>
<sequence>MNVDKKTLKLATTLIAPRAASGGWRHPSANLYLEEPGQLYKQLIKKAEQGKLDYVFQPDQYRVSATSPEEFAHTVNVWLEPITLLSAMSAVSEHIGLAATLSTTYNEPYHVARMLASLDHLSKGRASWNVVTSRGDSEASNFKMDHRPTSDERDKHSALFVDIVKSLWDSWGNDAIVANKTTGIFAHPEKIHAVNHESEWFSVKGPLNVARPPQGHPVIIQAGQSDAFKERAARSADIIFTMLNTLSEAQAFYQNVKSRLGRYGRGKNDLLIMPGLQIIVGKTAKEAYEKQRYIQELERLEDIRRDRLAYLLGIDIGDLSLDDTLPEVSSSDINGKYRKLKELAEQKGWKTIRELYTYLEANTGHLLLVGTPMQIADQMEKWLRKEGADGFIFIPHILPSGLDDFVDHVIPALQERGIFRKDYEGSTLRENLGLACPENTYQ</sequence>
<protein>
    <recommendedName>
        <fullName evidence="7">Luciferase-like domain-containing protein</fullName>
    </recommendedName>
</protein>
<evidence type="ECO:0000256" key="4">
    <source>
        <dbReference type="ARBA" id="ARBA00023033"/>
    </source>
</evidence>
<dbReference type="NCBIfam" id="TIGR03860">
    <property type="entry name" value="FMN_nitrolo"/>
    <property type="match status" value="1"/>
</dbReference>
<keyword evidence="2 6" id="KW-0288">FMN</keyword>
<feature type="binding site" evidence="6">
    <location>
        <position position="225"/>
    </location>
    <ligand>
        <name>FMN</name>
        <dbReference type="ChEBI" id="CHEBI:58210"/>
    </ligand>
</feature>
<evidence type="ECO:0000313" key="8">
    <source>
        <dbReference type="EMBL" id="KOY82010.1"/>
    </source>
</evidence>
<name>A0A0M9DK27_9BACI</name>
<dbReference type="GO" id="GO:0016705">
    <property type="term" value="F:oxidoreductase activity, acting on paired donors, with incorporation or reduction of molecular oxygen"/>
    <property type="evidence" value="ECO:0007669"/>
    <property type="project" value="InterPro"/>
</dbReference>
<dbReference type="PANTHER" id="PTHR30011:SF16">
    <property type="entry name" value="C2H2 FINGER DOMAIN TRANSCRIPTION FACTOR (EUROFUNG)-RELATED"/>
    <property type="match status" value="1"/>
</dbReference>
<dbReference type="InterPro" id="IPR051260">
    <property type="entry name" value="Diverse_substr_monoxygenases"/>
</dbReference>
<feature type="domain" description="Luciferase-like" evidence="7">
    <location>
        <begin position="40"/>
        <end position="389"/>
    </location>
</feature>
<feature type="binding site" evidence="6">
    <location>
        <position position="100"/>
    </location>
    <ligand>
        <name>FMN</name>
        <dbReference type="ChEBI" id="CHEBI:58210"/>
    </ligand>
</feature>
<gene>
    <name evidence="8" type="ORF">ADM90_11990</name>
</gene>
<evidence type="ECO:0000259" key="7">
    <source>
        <dbReference type="Pfam" id="PF00296"/>
    </source>
</evidence>
<comment type="similarity">
    <text evidence="5">Belongs to the NtaA/SnaA/DszA monooxygenase family.</text>
</comment>
<dbReference type="STRING" id="33935.ADM90_11990"/>
<dbReference type="InterPro" id="IPR016215">
    <property type="entry name" value="NTA_MOA"/>
</dbReference>
<dbReference type="Pfam" id="PF00296">
    <property type="entry name" value="Bac_luciferase"/>
    <property type="match status" value="1"/>
</dbReference>
<dbReference type="Proteomes" id="UP000037977">
    <property type="component" value="Unassembled WGS sequence"/>
</dbReference>
<keyword evidence="1 6" id="KW-0285">Flavoprotein</keyword>
<dbReference type="EMBL" id="LGCI01000007">
    <property type="protein sequence ID" value="KOY82010.1"/>
    <property type="molecule type" value="Genomic_DNA"/>
</dbReference>
<comment type="caution">
    <text evidence="8">The sequence shown here is derived from an EMBL/GenBank/DDBJ whole genome shotgun (WGS) entry which is preliminary data.</text>
</comment>
<dbReference type="PIRSF" id="PIRSF000337">
    <property type="entry name" value="NTA_MOA"/>
    <property type="match status" value="1"/>
</dbReference>
<dbReference type="CDD" id="cd01095">
    <property type="entry name" value="Nitrilotriacetate_monoxgenase"/>
    <property type="match status" value="1"/>
</dbReference>
<reference evidence="8 9" key="1">
    <citation type="submission" date="2015-07" db="EMBL/GenBank/DDBJ databases">
        <title>Genome sequencing project for genomic taxonomy and phylogenomics of Bacillus-like bacteria.</title>
        <authorList>
            <person name="Liu B."/>
            <person name="Wang J."/>
            <person name="Zhu Y."/>
            <person name="Liu G."/>
            <person name="Chen Q."/>
            <person name="Chen Z."/>
            <person name="Che J."/>
            <person name="Ge C."/>
            <person name="Shi H."/>
            <person name="Pan Z."/>
            <person name="Liu X."/>
        </authorList>
    </citation>
    <scope>NUCLEOTIDE SEQUENCE [LARGE SCALE GENOMIC DNA]</scope>
    <source>
        <strain evidence="8 9">DSM 54</strain>
    </source>
</reference>
<organism evidence="8 9">
    <name type="scientific">Lysinibacillus macroides</name>
    <dbReference type="NCBI Taxonomy" id="33935"/>
    <lineage>
        <taxon>Bacteria</taxon>
        <taxon>Bacillati</taxon>
        <taxon>Bacillota</taxon>
        <taxon>Bacilli</taxon>
        <taxon>Bacillales</taxon>
        <taxon>Bacillaceae</taxon>
        <taxon>Lysinibacillus</taxon>
    </lineage>
</organism>
<dbReference type="RefSeq" id="WP_053995239.1">
    <property type="nucleotide sequence ID" value="NZ_CP065643.1"/>
</dbReference>
<dbReference type="OrthoDB" id="3265338at2"/>
<keyword evidence="4" id="KW-0503">Monooxygenase</keyword>
<dbReference type="InterPro" id="IPR036661">
    <property type="entry name" value="Luciferase-like_sf"/>
</dbReference>
<dbReference type="PANTHER" id="PTHR30011">
    <property type="entry name" value="ALKANESULFONATE MONOOXYGENASE-RELATED"/>
    <property type="match status" value="1"/>
</dbReference>
<evidence type="ECO:0000256" key="3">
    <source>
        <dbReference type="ARBA" id="ARBA00023002"/>
    </source>
</evidence>
<evidence type="ECO:0000256" key="6">
    <source>
        <dbReference type="PIRSR" id="PIRSR000337-1"/>
    </source>
</evidence>
<dbReference type="InterPro" id="IPR011251">
    <property type="entry name" value="Luciferase-like_dom"/>
</dbReference>
<evidence type="ECO:0000313" key="9">
    <source>
        <dbReference type="Proteomes" id="UP000037977"/>
    </source>
</evidence>
<keyword evidence="9" id="KW-1185">Reference proteome</keyword>
<dbReference type="PATRIC" id="fig|33935.3.peg.1591"/>
<dbReference type="SUPFAM" id="SSF51679">
    <property type="entry name" value="Bacterial luciferase-like"/>
    <property type="match status" value="1"/>
</dbReference>
<dbReference type="AlphaFoldDB" id="A0A0M9DK27"/>
<accession>A0A0M9DK27</accession>
<dbReference type="Gene3D" id="3.20.20.30">
    <property type="entry name" value="Luciferase-like domain"/>
    <property type="match status" value="1"/>
</dbReference>
<evidence type="ECO:0000256" key="2">
    <source>
        <dbReference type="ARBA" id="ARBA00022643"/>
    </source>
</evidence>
<dbReference type="GO" id="GO:0004497">
    <property type="term" value="F:monooxygenase activity"/>
    <property type="evidence" value="ECO:0007669"/>
    <property type="project" value="UniProtKB-KW"/>
</dbReference>
<keyword evidence="3" id="KW-0560">Oxidoreductase</keyword>
<evidence type="ECO:0000256" key="5">
    <source>
        <dbReference type="ARBA" id="ARBA00033748"/>
    </source>
</evidence>